<evidence type="ECO:0000313" key="2">
    <source>
        <dbReference type="EMBL" id="MBM7619995.1"/>
    </source>
</evidence>
<reference evidence="2 3" key="1">
    <citation type="submission" date="2021-01" db="EMBL/GenBank/DDBJ databases">
        <title>Genomic Encyclopedia of Type Strains, Phase IV (KMG-IV): sequencing the most valuable type-strain genomes for metagenomic binning, comparative biology and taxonomic classification.</title>
        <authorList>
            <person name="Goeker M."/>
        </authorList>
    </citation>
    <scope>NUCLEOTIDE SEQUENCE [LARGE SCALE GENOMIC DNA]</scope>
    <source>
        <strain evidence="2 3">DSM 25879</strain>
    </source>
</reference>
<keyword evidence="3" id="KW-1185">Reference proteome</keyword>
<keyword evidence="1" id="KW-0472">Membrane</keyword>
<feature type="transmembrane region" description="Helical" evidence="1">
    <location>
        <begin position="34"/>
        <end position="55"/>
    </location>
</feature>
<keyword evidence="1" id="KW-0812">Transmembrane</keyword>
<organism evidence="2 3">
    <name type="scientific">Sutcliffiella tianshenii</name>
    <dbReference type="NCBI Taxonomy" id="1463404"/>
    <lineage>
        <taxon>Bacteria</taxon>
        <taxon>Bacillati</taxon>
        <taxon>Bacillota</taxon>
        <taxon>Bacilli</taxon>
        <taxon>Bacillales</taxon>
        <taxon>Bacillaceae</taxon>
        <taxon>Sutcliffiella</taxon>
    </lineage>
</organism>
<dbReference type="Proteomes" id="UP000737402">
    <property type="component" value="Unassembled WGS sequence"/>
</dbReference>
<proteinExistence type="predicted"/>
<dbReference type="EMBL" id="JAFBED010000003">
    <property type="protein sequence ID" value="MBM7619995.1"/>
    <property type="molecule type" value="Genomic_DNA"/>
</dbReference>
<sequence>MEILATVFGMLGVFVSFQLLLALLYLISRTAGNVFYRWVVHDLDFLMVLSFPLFGGTQYVASRTYHRFNWFLARLLLILFSILLLIVAVVFFILFSYFAEM</sequence>
<evidence type="ECO:0000313" key="3">
    <source>
        <dbReference type="Proteomes" id="UP000737402"/>
    </source>
</evidence>
<protein>
    <submittedName>
        <fullName evidence="2">Lipopolysaccharide/colanic/teichoic acid biosynthesis glycosyltransferase</fullName>
    </submittedName>
</protein>
<feature type="transmembrane region" description="Helical" evidence="1">
    <location>
        <begin position="75"/>
        <end position="99"/>
    </location>
</feature>
<feature type="transmembrane region" description="Helical" evidence="1">
    <location>
        <begin position="6"/>
        <end position="27"/>
    </location>
</feature>
<accession>A0ABS2NZA9</accession>
<name>A0ABS2NZA9_9BACI</name>
<keyword evidence="1" id="KW-1133">Transmembrane helix</keyword>
<dbReference type="RefSeq" id="WP_204415309.1">
    <property type="nucleotide sequence ID" value="NZ_JAFBED010000003.1"/>
</dbReference>
<gene>
    <name evidence="2" type="ORF">JOC95_001847</name>
</gene>
<evidence type="ECO:0000256" key="1">
    <source>
        <dbReference type="SAM" id="Phobius"/>
    </source>
</evidence>
<comment type="caution">
    <text evidence="2">The sequence shown here is derived from an EMBL/GenBank/DDBJ whole genome shotgun (WGS) entry which is preliminary data.</text>
</comment>